<accession>A0A4S2MW46</accession>
<sequence>MPPPASATTQHHPPPPPVFIHRKPIYPPLPADPFYLSDSGDDDHKQDDDILCPNSSDPEDDNDNEYYTNNVTRSTQKRERKQRILRLAERYIRGHDLYIHSAKLRGPVLNNPWAKTKKKKTKTTTTTATTTTETNTNIIASSAATMSNTTPSPVLRRNSNSTAPKEAKLKSYFSARKNVPITKIIGGSEKTALMLDVRTRRRARSEVPTMTTYRGERRREEEVVRMRMLGDEPDETIEKFSMSQPVVKCTDGGVDWSMEEVDGEEGEGGREGTPIGVDIAVRWFRRKEQMKAVKESEKAVNEDAKDQPHLGNDLNQALAKAKENAEVIEKTTKRKRAASVSDDNFADSAATSGATGDSSIDWTKKRPKVDFTNLVTPPPSTAGRDASRKRQCTEPLPSDRKPGNGHARTSLGRSASHMTELEQKKVNAIRSDGQGMEVSKDDKLSAPIEKENIDAPPKRIKAQKEPALPTIPDGSFDGTEPNLNQPVQVPHTPHAAPSLPPPPMANTEATASETPQQERPAPPAPAQPAPTAETESPWQGTQLNLLAAQNDFFKAMAESPLRFDSPERPDVSDPPPPPRGILPLPSAALTPINQHAFSASFLARSSSPPVPVDTQSADGFWSKVLRTPAPIAPTQLNPPPTTIRAHPIQETPPAPQNNTTPLQPSIPPQLLPLTFGFSTNPETSFNHPTTIDSPPKLTPFRAFRTPPPEPRPHYNQESTSTEPHRGVLRFDHYHSSCSPPLAASTATKARKSVGFAATAVDEGCTLESTLEDTLPDDESFVSLGKAGMGMQGGGGGSNSNSISRHHNWRWSNLTTPGSGDSRRADSWSNISFHFSPDDSNNHNSNNNNNNHNSGDRDGDHGDSEHDNTLPFPWTQEDPDEESAQDLTREVAGFMDAGKWDIDEELRKMATSCSTGSVGGRVYGGSAGAEREGWRSRSAGKGAVKGRKRVVW</sequence>
<feature type="compositionally biased region" description="Polar residues" evidence="1">
    <location>
        <begin position="1"/>
        <end position="11"/>
    </location>
</feature>
<evidence type="ECO:0000313" key="2">
    <source>
        <dbReference type="EMBL" id="TGZ80817.1"/>
    </source>
</evidence>
<keyword evidence="3" id="KW-1185">Reference proteome</keyword>
<feature type="compositionally biased region" description="Basic and acidic residues" evidence="1">
    <location>
        <begin position="385"/>
        <end position="402"/>
    </location>
</feature>
<feature type="compositionally biased region" description="Gly residues" evidence="1">
    <location>
        <begin position="916"/>
        <end position="926"/>
    </location>
</feature>
<dbReference type="OrthoDB" id="5419922at2759"/>
<dbReference type="STRING" id="341454.A0A4S2MW46"/>
<organism evidence="2 3">
    <name type="scientific">Ascodesmis nigricans</name>
    <dbReference type="NCBI Taxonomy" id="341454"/>
    <lineage>
        <taxon>Eukaryota</taxon>
        <taxon>Fungi</taxon>
        <taxon>Dikarya</taxon>
        <taxon>Ascomycota</taxon>
        <taxon>Pezizomycotina</taxon>
        <taxon>Pezizomycetes</taxon>
        <taxon>Pezizales</taxon>
        <taxon>Ascodesmidaceae</taxon>
        <taxon>Ascodesmis</taxon>
    </lineage>
</organism>
<dbReference type="InParanoid" id="A0A4S2MW46"/>
<feature type="compositionally biased region" description="Low complexity" evidence="1">
    <location>
        <begin position="346"/>
        <end position="359"/>
    </location>
</feature>
<feature type="region of interest" description="Disordered" evidence="1">
    <location>
        <begin position="836"/>
        <end position="885"/>
    </location>
</feature>
<feature type="region of interest" description="Disordered" evidence="1">
    <location>
        <begin position="916"/>
        <end position="951"/>
    </location>
</feature>
<feature type="region of interest" description="Disordered" evidence="1">
    <location>
        <begin position="1"/>
        <end position="80"/>
    </location>
</feature>
<feature type="region of interest" description="Disordered" evidence="1">
    <location>
        <begin position="630"/>
        <end position="660"/>
    </location>
</feature>
<proteinExistence type="predicted"/>
<evidence type="ECO:0000313" key="3">
    <source>
        <dbReference type="Proteomes" id="UP000298138"/>
    </source>
</evidence>
<feature type="region of interest" description="Disordered" evidence="1">
    <location>
        <begin position="329"/>
        <end position="586"/>
    </location>
</feature>
<dbReference type="AlphaFoldDB" id="A0A4S2MW46"/>
<dbReference type="Proteomes" id="UP000298138">
    <property type="component" value="Unassembled WGS sequence"/>
</dbReference>
<feature type="compositionally biased region" description="Basic and acidic residues" evidence="1">
    <location>
        <begin position="438"/>
        <end position="457"/>
    </location>
</feature>
<name>A0A4S2MW46_9PEZI</name>
<protein>
    <submittedName>
        <fullName evidence="2">Uncharacterized protein</fullName>
    </submittedName>
</protein>
<gene>
    <name evidence="2" type="ORF">EX30DRAFT_395973</name>
</gene>
<feature type="compositionally biased region" description="Low complexity" evidence="1">
    <location>
        <begin position="841"/>
        <end position="852"/>
    </location>
</feature>
<evidence type="ECO:0000256" key="1">
    <source>
        <dbReference type="SAM" id="MobiDB-lite"/>
    </source>
</evidence>
<dbReference type="EMBL" id="ML220122">
    <property type="protein sequence ID" value="TGZ80817.1"/>
    <property type="molecule type" value="Genomic_DNA"/>
</dbReference>
<feature type="compositionally biased region" description="Basic and acidic residues" evidence="1">
    <location>
        <begin position="853"/>
        <end position="867"/>
    </location>
</feature>
<reference evidence="2 3" key="1">
    <citation type="submission" date="2019-04" db="EMBL/GenBank/DDBJ databases">
        <title>Comparative genomics and transcriptomics to analyze fruiting body development in filamentous ascomycetes.</title>
        <authorList>
            <consortium name="DOE Joint Genome Institute"/>
            <person name="Lutkenhaus R."/>
            <person name="Traeger S."/>
            <person name="Breuer J."/>
            <person name="Kuo A."/>
            <person name="Lipzen A."/>
            <person name="Pangilinan J."/>
            <person name="Dilworth D."/>
            <person name="Sandor L."/>
            <person name="Poggeler S."/>
            <person name="Barry K."/>
            <person name="Grigoriev I.V."/>
            <person name="Nowrousian M."/>
        </authorList>
    </citation>
    <scope>NUCLEOTIDE SEQUENCE [LARGE SCALE GENOMIC DNA]</scope>
    <source>
        <strain evidence="2 3">CBS 389.68</strain>
    </source>
</reference>